<dbReference type="RefSeq" id="WP_053072580.1">
    <property type="nucleotide sequence ID" value="NZ_LDYE01000002.1"/>
</dbReference>
<proteinExistence type="predicted"/>
<organism evidence="1 2">
    <name type="scientific">Corynebacterium renale</name>
    <dbReference type="NCBI Taxonomy" id="1724"/>
    <lineage>
        <taxon>Bacteria</taxon>
        <taxon>Bacillati</taxon>
        <taxon>Actinomycetota</taxon>
        <taxon>Actinomycetes</taxon>
        <taxon>Mycobacteriales</taxon>
        <taxon>Corynebacteriaceae</taxon>
        <taxon>Corynebacterium</taxon>
    </lineage>
</organism>
<dbReference type="OrthoDB" id="3248299at2"/>
<comment type="caution">
    <text evidence="1">The sequence shown here is derived from an EMBL/GenBank/DDBJ whole genome shotgun (WGS) entry which is preliminary data.</text>
</comment>
<dbReference type="InterPro" id="IPR029455">
    <property type="entry name" value="GHL15"/>
</dbReference>
<dbReference type="Proteomes" id="UP000221653">
    <property type="component" value="Unassembled WGS sequence"/>
</dbReference>
<dbReference type="GO" id="GO:0016787">
    <property type="term" value="F:hydrolase activity"/>
    <property type="evidence" value="ECO:0007669"/>
    <property type="project" value="UniProtKB-KW"/>
</dbReference>
<name>A0A2A9DN78_9CORY</name>
<reference evidence="1 2" key="1">
    <citation type="submission" date="2017-10" db="EMBL/GenBank/DDBJ databases">
        <title>Sequencing the genomes of 1000 actinobacteria strains.</title>
        <authorList>
            <person name="Klenk H.-P."/>
        </authorList>
    </citation>
    <scope>NUCLEOTIDE SEQUENCE [LARGE SCALE GENOMIC DNA]</scope>
    <source>
        <strain evidence="1 2">DSM 20688</strain>
    </source>
</reference>
<accession>A0A2A9DN78</accession>
<protein>
    <submittedName>
        <fullName evidence="1">Putative glycosyl hydrolase-like family 15 (GHL15) protein</fullName>
    </submittedName>
</protein>
<evidence type="ECO:0000313" key="2">
    <source>
        <dbReference type="Proteomes" id="UP000221653"/>
    </source>
</evidence>
<keyword evidence="2" id="KW-1185">Reference proteome</keyword>
<dbReference type="EMBL" id="PDJF01000001">
    <property type="protein sequence ID" value="PFG27349.1"/>
    <property type="molecule type" value="Genomic_DNA"/>
</dbReference>
<gene>
    <name evidence="1" type="ORF">ATK06_0405</name>
</gene>
<dbReference type="AlphaFoldDB" id="A0A2A9DN78"/>
<dbReference type="Pfam" id="PF14885">
    <property type="entry name" value="GHL15"/>
    <property type="match status" value="1"/>
</dbReference>
<sequence length="330" mass="35747">MKTRPPGLAWIRYGDPIPPHQLRAAAGKFRAVVLQPWEEDAAAFLKAADPSCTVLAYQCLSSVRTYEPGPRYSSGISPAQARTLGSFAGVPEWRGYPGHQQQTVWDPQYQAAWVESVVGWVQDSPFDGVMADNDVFEDYYGTGLPAQLLRDGLNTLVIAAGEALRQVGKVLVPNIAESRREAGRWATHSQFGGGLEEVWLGWGTGTDERLALHKDVAAQAETLRAPGLTIARTAGADNLGLAVAAAWVFAPGADVAVTATDHDAYSGLPWMTVPDFGVPVGDVQRTPGVWAGAYWREFSGGRVALNLGVEPVRVYGRELGFCEYSWEFSR</sequence>
<dbReference type="STRING" id="1724.GCA_001044175_00822"/>
<evidence type="ECO:0000313" key="1">
    <source>
        <dbReference type="EMBL" id="PFG27349.1"/>
    </source>
</evidence>
<keyword evidence="1" id="KW-0378">Hydrolase</keyword>